<dbReference type="PANTHER" id="PTHR46268:SF27">
    <property type="entry name" value="UNIVERSAL STRESS PROTEIN RV2623"/>
    <property type="match status" value="1"/>
</dbReference>
<comment type="caution">
    <text evidence="5">The sequence shown here is derived from an EMBL/GenBank/DDBJ whole genome shotgun (WGS) entry which is preliminary data.</text>
</comment>
<dbReference type="SUPFAM" id="SSF52402">
    <property type="entry name" value="Adenine nucleotide alpha hydrolases-like"/>
    <property type="match status" value="2"/>
</dbReference>
<name>A0A2T0SG23_9ACTN</name>
<comment type="similarity">
    <text evidence="1">Belongs to the universal stress protein A family.</text>
</comment>
<dbReference type="RefSeq" id="WP_106125529.1">
    <property type="nucleotide sequence ID" value="NZ_PVZG01000002.1"/>
</dbReference>
<keyword evidence="2" id="KW-0547">Nucleotide-binding</keyword>
<feature type="domain" description="UspA" evidence="4">
    <location>
        <begin position="4"/>
        <end position="143"/>
    </location>
</feature>
<evidence type="ECO:0000313" key="6">
    <source>
        <dbReference type="Proteomes" id="UP000239209"/>
    </source>
</evidence>
<keyword evidence="6" id="KW-1185">Reference proteome</keyword>
<dbReference type="InterPro" id="IPR006015">
    <property type="entry name" value="Universal_stress_UspA"/>
</dbReference>
<dbReference type="PRINTS" id="PR01438">
    <property type="entry name" value="UNVRSLSTRESS"/>
</dbReference>
<proteinExistence type="inferred from homology"/>
<protein>
    <submittedName>
        <fullName evidence="5">Nucleotide-binding universal stress UspA family protein</fullName>
    </submittedName>
</protein>
<organism evidence="5 6">
    <name type="scientific">Pseudosporangium ferrugineum</name>
    <dbReference type="NCBI Taxonomy" id="439699"/>
    <lineage>
        <taxon>Bacteria</taxon>
        <taxon>Bacillati</taxon>
        <taxon>Actinomycetota</taxon>
        <taxon>Actinomycetes</taxon>
        <taxon>Micromonosporales</taxon>
        <taxon>Micromonosporaceae</taxon>
        <taxon>Pseudosporangium</taxon>
    </lineage>
</organism>
<evidence type="ECO:0000256" key="3">
    <source>
        <dbReference type="ARBA" id="ARBA00022840"/>
    </source>
</evidence>
<dbReference type="Pfam" id="PF00582">
    <property type="entry name" value="Usp"/>
    <property type="match status" value="2"/>
</dbReference>
<evidence type="ECO:0000313" key="5">
    <source>
        <dbReference type="EMBL" id="PRY32361.1"/>
    </source>
</evidence>
<dbReference type="AlphaFoldDB" id="A0A2T0SG23"/>
<dbReference type="GO" id="GO:0005524">
    <property type="term" value="F:ATP binding"/>
    <property type="evidence" value="ECO:0007669"/>
    <property type="project" value="UniProtKB-KW"/>
</dbReference>
<dbReference type="InterPro" id="IPR014729">
    <property type="entry name" value="Rossmann-like_a/b/a_fold"/>
</dbReference>
<dbReference type="InterPro" id="IPR006016">
    <property type="entry name" value="UspA"/>
</dbReference>
<dbReference type="OrthoDB" id="3404132at2"/>
<evidence type="ECO:0000259" key="4">
    <source>
        <dbReference type="Pfam" id="PF00582"/>
    </source>
</evidence>
<feature type="domain" description="UspA" evidence="4">
    <location>
        <begin position="152"/>
        <end position="284"/>
    </location>
</feature>
<dbReference type="PANTHER" id="PTHR46268">
    <property type="entry name" value="STRESS RESPONSE PROTEIN NHAX"/>
    <property type="match status" value="1"/>
</dbReference>
<accession>A0A2T0SG23</accession>
<dbReference type="EMBL" id="PVZG01000002">
    <property type="protein sequence ID" value="PRY32361.1"/>
    <property type="molecule type" value="Genomic_DNA"/>
</dbReference>
<reference evidence="5 6" key="1">
    <citation type="submission" date="2018-03" db="EMBL/GenBank/DDBJ databases">
        <title>Genomic Encyclopedia of Archaeal and Bacterial Type Strains, Phase II (KMG-II): from individual species to whole genera.</title>
        <authorList>
            <person name="Goeker M."/>
        </authorList>
    </citation>
    <scope>NUCLEOTIDE SEQUENCE [LARGE SCALE GENOMIC DNA]</scope>
    <source>
        <strain evidence="5 6">DSM 45348</strain>
    </source>
</reference>
<evidence type="ECO:0000256" key="2">
    <source>
        <dbReference type="ARBA" id="ARBA00022741"/>
    </source>
</evidence>
<gene>
    <name evidence="5" type="ORF">CLV70_102572</name>
</gene>
<keyword evidence="3" id="KW-0067">ATP-binding</keyword>
<evidence type="ECO:0000256" key="1">
    <source>
        <dbReference type="ARBA" id="ARBA00008791"/>
    </source>
</evidence>
<dbReference type="Gene3D" id="3.40.50.620">
    <property type="entry name" value="HUPs"/>
    <property type="match status" value="2"/>
</dbReference>
<dbReference type="Proteomes" id="UP000239209">
    <property type="component" value="Unassembled WGS sequence"/>
</dbReference>
<sequence>MTARKIIVGYDGSADARTAAAWALDEAAHTGALVEFFHAMEWPTHVPAATRIPAPAVWPGGEIDRGVHGMLDEAVATARQTHPGVRTETSIEHANAVQTLVERSAEASLIVLGSRGHSAAGVVLGSVSVAVSAHAHCPVVVTRGTPEPGAPVLVGYDGSPAAQLALGFGFEQAQARDATLHVVQAVTPPNGLLQVPPAVTAAAVAADRDELEDLMAGWLEKYPDVAVFPEVVVDHPAHALTAAARAAQLVVVGSRGRGALRGMVLGSVGQHLLHRTAVPVAIVRERPGA</sequence>